<name>A0AA97PQF1_PYRO3</name>
<reference evidence="2" key="1">
    <citation type="journal article" date="2012" name="PLoS Genet.">
        <title>Comparative analysis of the genomes of two field isolates of the rice blast fungus Magnaporthe oryzae.</title>
        <authorList>
            <person name="Xue M."/>
            <person name="Yang J."/>
            <person name="Li Z."/>
            <person name="Hu S."/>
            <person name="Yao N."/>
            <person name="Dean R.A."/>
            <person name="Zhao W."/>
            <person name="Shen M."/>
            <person name="Zhang H."/>
            <person name="Li C."/>
            <person name="Liu L."/>
            <person name="Cao L."/>
            <person name="Xu X."/>
            <person name="Xing Y."/>
            <person name="Hsiang T."/>
            <person name="Zhang Z."/>
            <person name="Xu J.R."/>
            <person name="Peng Y.L."/>
        </authorList>
    </citation>
    <scope>NUCLEOTIDE SEQUENCE</scope>
    <source>
        <strain evidence="2">Y34</strain>
    </source>
</reference>
<gene>
    <name evidence="2" type="ORF">OOU_Y34scaffold00168g1</name>
</gene>
<protein>
    <submittedName>
        <fullName evidence="2">Uncharacterized protein</fullName>
    </submittedName>
</protein>
<feature type="region of interest" description="Disordered" evidence="1">
    <location>
        <begin position="67"/>
        <end position="97"/>
    </location>
</feature>
<sequence>LAMGSADNLRHRFGDLLHVHIVLKGAPRTSDADAERVRNWIVQTLPGAEVEEKVYHGQLRFSVPASVVSGQKQRTTEGGEGDEITREGQAAASSRSSQSAVGKLVVMLEENKHLGIEHYAVSPTTLDQVFLTIVGKHNVKEEGYNEDEKPTGWKRLFSRRK</sequence>
<feature type="non-terminal residue" evidence="2">
    <location>
        <position position="1"/>
    </location>
</feature>
<evidence type="ECO:0000256" key="1">
    <source>
        <dbReference type="SAM" id="MobiDB-lite"/>
    </source>
</evidence>
<dbReference type="EMBL" id="JH793677">
    <property type="protein sequence ID" value="ELQ43157.1"/>
    <property type="molecule type" value="Genomic_DNA"/>
</dbReference>
<accession>A0AA97PQF1</accession>
<organism evidence="2">
    <name type="scientific">Pyricularia oryzae (strain Y34)</name>
    <name type="common">Rice blast fungus</name>
    <name type="synonym">Magnaporthe oryzae</name>
    <dbReference type="NCBI Taxonomy" id="1143189"/>
    <lineage>
        <taxon>Eukaryota</taxon>
        <taxon>Fungi</taxon>
        <taxon>Dikarya</taxon>
        <taxon>Ascomycota</taxon>
        <taxon>Pezizomycotina</taxon>
        <taxon>Sordariomycetes</taxon>
        <taxon>Sordariomycetidae</taxon>
        <taxon>Magnaporthales</taxon>
        <taxon>Pyriculariaceae</taxon>
        <taxon>Pyricularia</taxon>
    </lineage>
</organism>
<dbReference type="Proteomes" id="UP000011086">
    <property type="component" value="Unassembled WGS sequence"/>
</dbReference>
<dbReference type="AlphaFoldDB" id="A0AA97PQF1"/>
<proteinExistence type="predicted"/>
<evidence type="ECO:0000313" key="2">
    <source>
        <dbReference type="EMBL" id="ELQ43157.1"/>
    </source>
</evidence>